<evidence type="ECO:0000256" key="1">
    <source>
        <dbReference type="ARBA" id="ARBA00010467"/>
    </source>
</evidence>
<evidence type="ECO:0000256" key="2">
    <source>
        <dbReference type="ARBA" id="ARBA00022454"/>
    </source>
</evidence>
<comment type="function">
    <text evidence="5">Acts both as a regulator of telomere function and as a transcription regulator. Involved in the regulation of telomere length and protection as a component of the shelterin complex (telosome). Does not bind DNA directly: recruited to telomeric double-stranded 5'-TTAGGG-3' repeats via its interaction with terf2. Independently of its function in telomeres, also acts as a transcription regulator: recruited to extratelomeric 5'-TTAGGG-3' sites via its association with terf2 or other factors, and regulates gene expression.</text>
</comment>
<feature type="compositionally biased region" description="Low complexity" evidence="6">
    <location>
        <begin position="534"/>
        <end position="544"/>
    </location>
</feature>
<evidence type="ECO:0000256" key="4">
    <source>
        <dbReference type="ARBA" id="ARBA00023242"/>
    </source>
</evidence>
<dbReference type="GO" id="GO:0070187">
    <property type="term" value="C:shelterin complex"/>
    <property type="evidence" value="ECO:0007669"/>
    <property type="project" value="TreeGrafter"/>
</dbReference>
<dbReference type="PROSITE" id="PS50090">
    <property type="entry name" value="MYB_LIKE"/>
    <property type="match status" value="1"/>
</dbReference>
<dbReference type="Pfam" id="PF08914">
    <property type="entry name" value="Myb_Rap1"/>
    <property type="match status" value="3"/>
</dbReference>
<evidence type="ECO:0000256" key="3">
    <source>
        <dbReference type="ARBA" id="ARBA00022895"/>
    </source>
</evidence>
<feature type="compositionally biased region" description="Acidic residues" evidence="6">
    <location>
        <begin position="249"/>
        <end position="263"/>
    </location>
</feature>
<feature type="compositionally biased region" description="Polar residues" evidence="6">
    <location>
        <begin position="424"/>
        <end position="467"/>
    </location>
</feature>
<comment type="caution">
    <text evidence="8">The sequence shown here is derived from an EMBL/GenBank/DDBJ whole genome shotgun (WGS) entry which is preliminary data.</text>
</comment>
<protein>
    <recommendedName>
        <fullName evidence="5">Telomeric repeat-binding factor 2-interacting protein 1</fullName>
        <shortName evidence="5">TERF2-interacting telomeric protein 1</shortName>
    </recommendedName>
    <alternativeName>
        <fullName evidence="5">Repressor/activator protein 1 homolog</fullName>
    </alternativeName>
</protein>
<evidence type="ECO:0000259" key="7">
    <source>
        <dbReference type="PROSITE" id="PS50090"/>
    </source>
</evidence>
<dbReference type="STRING" id="6832.A0A553NEU7"/>
<dbReference type="Gene3D" id="1.10.10.60">
    <property type="entry name" value="Homeodomain-like"/>
    <property type="match status" value="4"/>
</dbReference>
<dbReference type="SUPFAM" id="SSF46689">
    <property type="entry name" value="Homeodomain-like"/>
    <property type="match status" value="3"/>
</dbReference>
<dbReference type="PANTHER" id="PTHR16466">
    <property type="entry name" value="TELOMERE REPEAT-BINDING FACTOR 2-INTERACTING PROTEIN 1"/>
    <property type="match status" value="1"/>
</dbReference>
<dbReference type="GO" id="GO:0006355">
    <property type="term" value="P:regulation of DNA-templated transcription"/>
    <property type="evidence" value="ECO:0007669"/>
    <property type="project" value="UniProtKB-UniRule"/>
</dbReference>
<feature type="region of interest" description="Disordered" evidence="6">
    <location>
        <begin position="369"/>
        <end position="547"/>
    </location>
</feature>
<dbReference type="InterPro" id="IPR039595">
    <property type="entry name" value="TE2IP/Rap1"/>
</dbReference>
<dbReference type="EMBL" id="VCGU01000458">
    <property type="protein sequence ID" value="TRY63935.1"/>
    <property type="molecule type" value="Genomic_DNA"/>
</dbReference>
<accession>A0A553NEU7</accession>
<evidence type="ECO:0000313" key="8">
    <source>
        <dbReference type="EMBL" id="TRY63935.1"/>
    </source>
</evidence>
<evidence type="ECO:0000256" key="5">
    <source>
        <dbReference type="RuleBase" id="RU367107"/>
    </source>
</evidence>
<feature type="compositionally biased region" description="Basic and acidic residues" evidence="6">
    <location>
        <begin position="392"/>
        <end position="406"/>
    </location>
</feature>
<keyword evidence="5" id="KW-0805">Transcription regulation</keyword>
<dbReference type="AlphaFoldDB" id="A0A553NEU7"/>
<dbReference type="Proteomes" id="UP000318571">
    <property type="component" value="Chromosome 10"/>
</dbReference>
<reference evidence="8 9" key="1">
    <citation type="journal article" date="2018" name="Nat. Ecol. Evol.">
        <title>Genomic signatures of mitonuclear coevolution across populations of Tigriopus californicus.</title>
        <authorList>
            <person name="Barreto F.S."/>
            <person name="Watson E.T."/>
            <person name="Lima T.G."/>
            <person name="Willett C.S."/>
            <person name="Edmands S."/>
            <person name="Li W."/>
            <person name="Burton R.S."/>
        </authorList>
    </citation>
    <scope>NUCLEOTIDE SEQUENCE [LARGE SCALE GENOMIC DNA]</scope>
    <source>
        <strain evidence="8 9">San Diego</strain>
    </source>
</reference>
<evidence type="ECO:0000313" key="9">
    <source>
        <dbReference type="Proteomes" id="UP000318571"/>
    </source>
</evidence>
<dbReference type="GO" id="GO:0031848">
    <property type="term" value="P:protection from non-homologous end joining at telomere"/>
    <property type="evidence" value="ECO:0007669"/>
    <property type="project" value="TreeGrafter"/>
</dbReference>
<sequence length="701" mass="81361">MSQDRPDYLGPTVPVTLMTLFTRPVVLPCAFAMSASPTRALVRNLIQKHGGTLYDPRMSDQADHRIRLSEPGKLVLGQDTDIFDHRFIKACVDAGRILPNMSDFRMNQPSFFEDYDPLDILMGRSKWSDLVRAPNPGSDQGEEGRNDRSFLREMEQKRSEIHNHGGRQTYTRQDQQAILDYIKLQKRYSNVKGRQLWVQMEIDRVCGGHHSWQSMKEHFRKQIMPQIQNFQLKQSQIIRFRRAMDGDVVNDDESEELEDEPDQDPDKEQNQNENQVTVTEISQTKNQFTHEEEQFMVYYIVKNKKYSQLKRDSLWREMKKANLCWNSHAWRAMKRHFLEEIVPRIEIYDLASPQIARFRRAKQRDWVIGSEDEETEETRNESVQPEGGIRPPDIEQAHPERDARESDETESADSSKAKSKMRPRQTQNSEGQTTMQSINVACGSAGTTKNQEVSLSQRKSQENANHNTRSKGKRQKLFDNKTPTFDEFESGVILAGTTNPRRSSPVKSSSGLSKSVSRQSARISTARGNVDPQSSVSSHGSSNSYTKEEDQKLIDFVANHGLYDRRNGRSIWVALERRDLLPGRTWQSMKTRYIKYIEPKYKRADLKKADPKKVNLDESRAIQNQAGHFFTRNEDQKIIDFIVENRRFGEVGGNTLWKLMEARNILPDRTSQSMKERFRKRIMPNLHLFDIEPADRLRFGK</sequence>
<keyword evidence="4 5" id="KW-0539">Nucleus</keyword>
<feature type="domain" description="Myb-like" evidence="7">
    <location>
        <begin position="537"/>
        <end position="597"/>
    </location>
</feature>
<keyword evidence="9" id="KW-1185">Reference proteome</keyword>
<feature type="compositionally biased region" description="Low complexity" evidence="6">
    <location>
        <begin position="500"/>
        <end position="520"/>
    </location>
</feature>
<dbReference type="GO" id="GO:0042162">
    <property type="term" value="F:telomeric DNA binding"/>
    <property type="evidence" value="ECO:0007669"/>
    <property type="project" value="TreeGrafter"/>
</dbReference>
<organism evidence="8 9">
    <name type="scientific">Tigriopus californicus</name>
    <name type="common">Marine copepod</name>
    <dbReference type="NCBI Taxonomy" id="6832"/>
    <lineage>
        <taxon>Eukaryota</taxon>
        <taxon>Metazoa</taxon>
        <taxon>Ecdysozoa</taxon>
        <taxon>Arthropoda</taxon>
        <taxon>Crustacea</taxon>
        <taxon>Multicrustacea</taxon>
        <taxon>Hexanauplia</taxon>
        <taxon>Copepoda</taxon>
        <taxon>Harpacticoida</taxon>
        <taxon>Harpacticidae</taxon>
        <taxon>Tigriopus</taxon>
    </lineage>
</organism>
<name>A0A553NEU7_TIGCA</name>
<comment type="subcellular location">
    <subcellularLocation>
        <location evidence="5">Nucleus</location>
    </subcellularLocation>
    <subcellularLocation>
        <location evidence="5">Chromosome</location>
        <location evidence="5">Telomere</location>
    </subcellularLocation>
</comment>
<dbReference type="PANTHER" id="PTHR16466:SF6">
    <property type="entry name" value="TELOMERIC REPEAT-BINDING FACTOR 2-INTERACTING PROTEIN 1"/>
    <property type="match status" value="1"/>
</dbReference>
<keyword evidence="5" id="KW-0804">Transcription</keyword>
<keyword evidence="3 5" id="KW-0779">Telomere</keyword>
<gene>
    <name evidence="8" type="ORF">TCAL_14361</name>
</gene>
<keyword evidence="2 5" id="KW-0158">Chromosome</keyword>
<comment type="subunit">
    <text evidence="5">Homodimer.</text>
</comment>
<feature type="compositionally biased region" description="Polar residues" evidence="6">
    <location>
        <begin position="521"/>
        <end position="533"/>
    </location>
</feature>
<comment type="similarity">
    <text evidence="1 5">Belongs to the RAP1 family.</text>
</comment>
<evidence type="ECO:0000256" key="6">
    <source>
        <dbReference type="SAM" id="MobiDB-lite"/>
    </source>
</evidence>
<dbReference type="InterPro" id="IPR015010">
    <property type="entry name" value="TERF2IP_Myb"/>
</dbReference>
<feature type="region of interest" description="Disordered" evidence="6">
    <location>
        <begin position="249"/>
        <end position="274"/>
    </location>
</feature>
<proteinExistence type="inferred from homology"/>
<dbReference type="InterPro" id="IPR001005">
    <property type="entry name" value="SANT/Myb"/>
</dbReference>
<dbReference type="GO" id="GO:0010833">
    <property type="term" value="P:telomere maintenance via telomere lengthening"/>
    <property type="evidence" value="ECO:0007669"/>
    <property type="project" value="UniProtKB-UniRule"/>
</dbReference>
<dbReference type="InterPro" id="IPR009057">
    <property type="entry name" value="Homeodomain-like_sf"/>
</dbReference>
<keyword evidence="5" id="KW-0010">Activator</keyword>